<dbReference type="PANTHER" id="PTHR47505:SF1">
    <property type="entry name" value="DNA UTILIZATION PROTEIN YHGH"/>
    <property type="match status" value="1"/>
</dbReference>
<feature type="domain" description="Phosphoribosyltransferase" evidence="2">
    <location>
        <begin position="104"/>
        <end position="160"/>
    </location>
</feature>
<reference evidence="3 4" key="1">
    <citation type="submission" date="2018-01" db="EMBL/GenBank/DDBJ databases">
        <title>The draft genome sequence of Halioglobus lutimaris HF004.</title>
        <authorList>
            <person name="Du Z.-J."/>
            <person name="Shi M.-J."/>
        </authorList>
    </citation>
    <scope>NUCLEOTIDE SEQUENCE [LARGE SCALE GENOMIC DNA]</scope>
    <source>
        <strain evidence="3 4">HF004</strain>
    </source>
</reference>
<name>A0A2N5X8H4_9GAMM</name>
<dbReference type="InterPro" id="IPR029057">
    <property type="entry name" value="PRTase-like"/>
</dbReference>
<comment type="similarity">
    <text evidence="1">Belongs to the ComF/GntX family.</text>
</comment>
<dbReference type="EMBL" id="PKUS01000001">
    <property type="protein sequence ID" value="PLW70791.1"/>
    <property type="molecule type" value="Genomic_DNA"/>
</dbReference>
<protein>
    <recommendedName>
        <fullName evidence="2">Phosphoribosyltransferase domain-containing protein</fullName>
    </recommendedName>
</protein>
<dbReference type="InterPro" id="IPR051910">
    <property type="entry name" value="ComF/GntX_DNA_util-trans"/>
</dbReference>
<dbReference type="AlphaFoldDB" id="A0A2N5X8H4"/>
<comment type="caution">
    <text evidence="3">The sequence shown here is derived from an EMBL/GenBank/DDBJ whole genome shotgun (WGS) entry which is preliminary data.</text>
</comment>
<proteinExistence type="inferred from homology"/>
<dbReference type="InterPro" id="IPR000836">
    <property type="entry name" value="PRTase_dom"/>
</dbReference>
<accession>A0A2N5X8H4</accession>
<organism evidence="3 4">
    <name type="scientific">Pseudohalioglobus lutimaris</name>
    <dbReference type="NCBI Taxonomy" id="1737061"/>
    <lineage>
        <taxon>Bacteria</taxon>
        <taxon>Pseudomonadati</taxon>
        <taxon>Pseudomonadota</taxon>
        <taxon>Gammaproteobacteria</taxon>
        <taxon>Cellvibrionales</taxon>
        <taxon>Halieaceae</taxon>
        <taxon>Pseudohalioglobus</taxon>
    </lineage>
</organism>
<dbReference type="PANTHER" id="PTHR47505">
    <property type="entry name" value="DNA UTILIZATION PROTEIN YHGH"/>
    <property type="match status" value="1"/>
</dbReference>
<dbReference type="CDD" id="cd06223">
    <property type="entry name" value="PRTases_typeI"/>
    <property type="match status" value="1"/>
</dbReference>
<dbReference type="RefSeq" id="WP_101517027.1">
    <property type="nucleotide sequence ID" value="NZ_PKUS01000001.1"/>
</dbReference>
<sequence>MVAPWLYGEYLAYLLRCWKFEGEQRLTPLLAGLWRQQVPTPPEVDAIVPVPLHWLRQWRRGYNQAELLARALQQYWPGLVVDTGLLLRNRPTRAQSGMNALQRSRNLSEAFTARNRCANLRVAVVDDVLTTGATAGEVARTLKNAGASHVEIWCLARTPSPGD</sequence>
<gene>
    <name evidence="3" type="ORF">C0039_01275</name>
</gene>
<evidence type="ECO:0000259" key="2">
    <source>
        <dbReference type="Pfam" id="PF00156"/>
    </source>
</evidence>
<dbReference type="Pfam" id="PF00156">
    <property type="entry name" value="Pribosyltran"/>
    <property type="match status" value="1"/>
</dbReference>
<dbReference type="OrthoDB" id="9793412at2"/>
<dbReference type="Proteomes" id="UP000235005">
    <property type="component" value="Unassembled WGS sequence"/>
</dbReference>
<evidence type="ECO:0000313" key="4">
    <source>
        <dbReference type="Proteomes" id="UP000235005"/>
    </source>
</evidence>
<keyword evidence="4" id="KW-1185">Reference proteome</keyword>
<evidence type="ECO:0000256" key="1">
    <source>
        <dbReference type="ARBA" id="ARBA00008007"/>
    </source>
</evidence>
<evidence type="ECO:0000313" key="3">
    <source>
        <dbReference type="EMBL" id="PLW70791.1"/>
    </source>
</evidence>
<dbReference type="Gene3D" id="3.40.50.2020">
    <property type="match status" value="1"/>
</dbReference>
<dbReference type="SUPFAM" id="SSF53271">
    <property type="entry name" value="PRTase-like"/>
    <property type="match status" value="1"/>
</dbReference>